<reference evidence="3" key="2">
    <citation type="submission" date="2021-04" db="EMBL/GenBank/DDBJ databases">
        <authorList>
            <person name="Gilroy R."/>
        </authorList>
    </citation>
    <scope>NUCLEOTIDE SEQUENCE</scope>
    <source>
        <strain evidence="3">ChiSjej3B21-8574</strain>
    </source>
</reference>
<gene>
    <name evidence="3" type="ORF">H9754_01550</name>
</gene>
<name>A0A9D2T8I0_9FIRM</name>
<protein>
    <submittedName>
        <fullName evidence="3">DUF4474 domain-containing protein</fullName>
    </submittedName>
</protein>
<dbReference type="AlphaFoldDB" id="A0A9D2T8I0"/>
<comment type="caution">
    <text evidence="3">The sequence shown here is derived from an EMBL/GenBank/DDBJ whole genome shotgun (WGS) entry which is preliminary data.</text>
</comment>
<organism evidence="3 4">
    <name type="scientific">Candidatus Anaerostipes avistercoris</name>
    <dbReference type="NCBI Taxonomy" id="2838462"/>
    <lineage>
        <taxon>Bacteria</taxon>
        <taxon>Bacillati</taxon>
        <taxon>Bacillota</taxon>
        <taxon>Clostridia</taxon>
        <taxon>Lachnospirales</taxon>
        <taxon>Lachnospiraceae</taxon>
        <taxon>Anaerostipes</taxon>
    </lineage>
</organism>
<keyword evidence="1" id="KW-0812">Transmembrane</keyword>
<proteinExistence type="predicted"/>
<dbReference type="InterPro" id="IPR029322">
    <property type="entry name" value="DUF4474"/>
</dbReference>
<sequence>MYLFAGILFAVCVFFFIFHFFRRRNIICKIRCMDPCKKQRLLNDLAEPFGFSYHPDCDIITSRLDAPQKTFGYQHLYDRTASHFHMVFHCEPIYFDYQGRTWMIEFWKGQYGINIGGEIGIYHADGIVPPERFEQTVFHAVSENELLPLSMELCFKGRPLFCLNRPHWWLTGFCTGRYADPEDLSMNISITFPSEEMMNCFTKALLYTGYSSCDICICGLSVSFTFSIPHSRQPKHCFRFPFAQWKNRQLCRLYRHITRPFHCVLDQILYLYFFLPAAFRRTLRFKKHRRQKCRKKRTCRKCS</sequence>
<reference evidence="3" key="1">
    <citation type="journal article" date="2021" name="PeerJ">
        <title>Extensive microbial diversity within the chicken gut microbiome revealed by metagenomics and culture.</title>
        <authorList>
            <person name="Gilroy R."/>
            <person name="Ravi A."/>
            <person name="Getino M."/>
            <person name="Pursley I."/>
            <person name="Horton D.L."/>
            <person name="Alikhan N.F."/>
            <person name="Baker D."/>
            <person name="Gharbi K."/>
            <person name="Hall N."/>
            <person name="Watson M."/>
            <person name="Adriaenssens E.M."/>
            <person name="Foster-Nyarko E."/>
            <person name="Jarju S."/>
            <person name="Secka A."/>
            <person name="Antonio M."/>
            <person name="Oren A."/>
            <person name="Chaudhuri R.R."/>
            <person name="La Ragione R."/>
            <person name="Hildebrand F."/>
            <person name="Pallen M.J."/>
        </authorList>
    </citation>
    <scope>NUCLEOTIDE SEQUENCE</scope>
    <source>
        <strain evidence="3">ChiSjej3B21-8574</strain>
    </source>
</reference>
<dbReference type="Pfam" id="PF14751">
    <property type="entry name" value="DUF4474"/>
    <property type="match status" value="1"/>
</dbReference>
<feature type="domain" description="DUF4474" evidence="2">
    <location>
        <begin position="42"/>
        <end position="277"/>
    </location>
</feature>
<evidence type="ECO:0000313" key="4">
    <source>
        <dbReference type="Proteomes" id="UP000823904"/>
    </source>
</evidence>
<dbReference type="Proteomes" id="UP000823904">
    <property type="component" value="Unassembled WGS sequence"/>
</dbReference>
<accession>A0A9D2T8I0</accession>
<dbReference type="EMBL" id="DWWD01000009">
    <property type="protein sequence ID" value="HJC49261.1"/>
    <property type="molecule type" value="Genomic_DNA"/>
</dbReference>
<feature type="transmembrane region" description="Helical" evidence="1">
    <location>
        <begin position="264"/>
        <end position="283"/>
    </location>
</feature>
<keyword evidence="1" id="KW-1133">Transmembrane helix</keyword>
<evidence type="ECO:0000256" key="1">
    <source>
        <dbReference type="SAM" id="Phobius"/>
    </source>
</evidence>
<evidence type="ECO:0000313" key="3">
    <source>
        <dbReference type="EMBL" id="HJC49261.1"/>
    </source>
</evidence>
<evidence type="ECO:0000259" key="2">
    <source>
        <dbReference type="Pfam" id="PF14751"/>
    </source>
</evidence>
<keyword evidence="1" id="KW-0472">Membrane</keyword>